<dbReference type="InParanoid" id="A0A2G5EZN2"/>
<protein>
    <recommendedName>
        <fullName evidence="1">Myb/SANT-like domain-containing protein</fullName>
    </recommendedName>
</protein>
<dbReference type="InterPro" id="IPR024752">
    <property type="entry name" value="Myb/SANT-like_dom"/>
</dbReference>
<evidence type="ECO:0000259" key="1">
    <source>
        <dbReference type="Pfam" id="PF12776"/>
    </source>
</evidence>
<accession>A0A2G5EZN2</accession>
<sequence length="545" mass="62556">MDDEMIPNERPRTIWTPSMDRFFIDLVTDQVRRGNMIDHAFRKQVWVHMTILFNKKFGYQYEKDVLKNRYKSLRRKYNEITAFLNQNGFHWDSVRQMVVADDWVWDDYIKVHPEKRSYRTKVLPYYSDLCMIYGNVVVDGTSNEFGDGENFNGESSRTNSAAEVSGDLQCLHMSVAGRNSVGIVQELSQSEKDMVHRSTGEGIIPSVCGITDKDIETNERMGLVPVDVRFAVEAAASILQPCGGNRSRVCWTQSMDRYFINLMLDHVRRGNKINHSFSKEAWINMTPLFSEKFGFQYENDVLIDRFEYLKKQYIAIKGLLGHDGFHWDETLEMVSAEEHIWDDYIKASPDAQQYRGRPVPHYNDLCLIYGGITEGQEGIIDGQEDHPGHFKDDIQVMRIGGNSPGPLSPSTPMSFRDLFSDEQVESSYLGGDMDISNHLNKRLYVAPSASEHSKKPRKGTNGSIMEALREMATAVTSLKRNKKENSDPFSIKNVMDALQAVPDIDEDLILDACDFLEDEKKAKTFLALDDRLRKKWLMRKLRSAA</sequence>
<dbReference type="Proteomes" id="UP000230069">
    <property type="component" value="Unassembled WGS sequence"/>
</dbReference>
<dbReference type="OrthoDB" id="1848055at2759"/>
<organism evidence="2 3">
    <name type="scientific">Aquilegia coerulea</name>
    <name type="common">Rocky mountain columbine</name>
    <dbReference type="NCBI Taxonomy" id="218851"/>
    <lineage>
        <taxon>Eukaryota</taxon>
        <taxon>Viridiplantae</taxon>
        <taxon>Streptophyta</taxon>
        <taxon>Embryophyta</taxon>
        <taxon>Tracheophyta</taxon>
        <taxon>Spermatophyta</taxon>
        <taxon>Magnoliopsida</taxon>
        <taxon>Ranunculales</taxon>
        <taxon>Ranunculaceae</taxon>
        <taxon>Thalictroideae</taxon>
        <taxon>Aquilegia</taxon>
    </lineage>
</organism>
<evidence type="ECO:0000313" key="2">
    <source>
        <dbReference type="EMBL" id="PIA61208.1"/>
    </source>
</evidence>
<name>A0A2G5EZN2_AQUCA</name>
<gene>
    <name evidence="2" type="ORF">AQUCO_00300619v1</name>
</gene>
<dbReference type="PANTHER" id="PTHR46929">
    <property type="entry name" value="EXPRESSED PROTEIN"/>
    <property type="match status" value="1"/>
</dbReference>
<reference evidence="2 3" key="1">
    <citation type="submission" date="2017-09" db="EMBL/GenBank/DDBJ databases">
        <title>WGS assembly of Aquilegia coerulea Goldsmith.</title>
        <authorList>
            <person name="Hodges S."/>
            <person name="Kramer E."/>
            <person name="Nordborg M."/>
            <person name="Tomkins J."/>
            <person name="Borevitz J."/>
            <person name="Derieg N."/>
            <person name="Yan J."/>
            <person name="Mihaltcheva S."/>
            <person name="Hayes R.D."/>
            <person name="Rokhsar D."/>
        </authorList>
    </citation>
    <scope>NUCLEOTIDE SEQUENCE [LARGE SCALE GENOMIC DNA]</scope>
    <source>
        <strain evidence="3">cv. Goldsmith</strain>
    </source>
</reference>
<dbReference type="Pfam" id="PF12776">
    <property type="entry name" value="Myb_DNA-bind_3"/>
    <property type="match status" value="2"/>
</dbReference>
<proteinExistence type="predicted"/>
<dbReference type="AlphaFoldDB" id="A0A2G5EZN2"/>
<keyword evidence="3" id="KW-1185">Reference proteome</keyword>
<evidence type="ECO:0000313" key="3">
    <source>
        <dbReference type="Proteomes" id="UP000230069"/>
    </source>
</evidence>
<feature type="domain" description="Myb/SANT-like" evidence="1">
    <location>
        <begin position="251"/>
        <end position="344"/>
    </location>
</feature>
<dbReference type="PANTHER" id="PTHR46929:SF33">
    <property type="entry name" value="L10-INTERACTING MYB DOMAIN-CONTAINING PROTEIN-LIKE ISOFORM X1"/>
    <property type="match status" value="1"/>
</dbReference>
<feature type="domain" description="Myb/SANT-like" evidence="1">
    <location>
        <begin position="15"/>
        <end position="108"/>
    </location>
</feature>
<dbReference type="EMBL" id="KZ305020">
    <property type="protein sequence ID" value="PIA61208.1"/>
    <property type="molecule type" value="Genomic_DNA"/>
</dbReference>